<dbReference type="EMBL" id="QFNK01000012">
    <property type="protein sequence ID" value="PZO88622.1"/>
    <property type="molecule type" value="Genomic_DNA"/>
</dbReference>
<proteinExistence type="predicted"/>
<feature type="chain" id="PRO_5015875878" description="DUF1566 domain-containing protein" evidence="1">
    <location>
        <begin position="21"/>
        <end position="426"/>
    </location>
</feature>
<feature type="signal peptide" evidence="1">
    <location>
        <begin position="1"/>
        <end position="20"/>
    </location>
</feature>
<organism evidence="2 3">
    <name type="scientific">Micavibrio aeruginosavorus</name>
    <dbReference type="NCBI Taxonomy" id="349221"/>
    <lineage>
        <taxon>Bacteria</taxon>
        <taxon>Pseudomonadati</taxon>
        <taxon>Bdellovibrionota</taxon>
        <taxon>Bdellovibrionia</taxon>
        <taxon>Bdellovibrionales</taxon>
        <taxon>Pseudobdellovibrionaceae</taxon>
        <taxon>Micavibrio</taxon>
    </lineage>
</organism>
<keyword evidence="1" id="KW-0732">Signal</keyword>
<evidence type="ECO:0000313" key="3">
    <source>
        <dbReference type="Proteomes" id="UP000249557"/>
    </source>
</evidence>
<evidence type="ECO:0000256" key="1">
    <source>
        <dbReference type="SAM" id="SignalP"/>
    </source>
</evidence>
<protein>
    <recommendedName>
        <fullName evidence="4">DUF1566 domain-containing protein</fullName>
    </recommendedName>
</protein>
<dbReference type="Proteomes" id="UP000249557">
    <property type="component" value="Unassembled WGS sequence"/>
</dbReference>
<dbReference type="AlphaFoldDB" id="A0A2W5A601"/>
<comment type="caution">
    <text evidence="2">The sequence shown here is derived from an EMBL/GenBank/DDBJ whole genome shotgun (WGS) entry which is preliminary data.</text>
</comment>
<sequence length="426" mass="44736">MLKQVYFLFIFVLLPASAHAACVNPVGDHGDMLYNRDHTVMQYCNGSNWISMDASKSGGTDNLGNHIAAKDLDMADFKVINAAIPTSSKDLTNKAYVDAAVASAAGAGGGKYQFNCNPSSAAGKGNPAFCVRMDIATGISECVYNDGTATAFTWKSCAAPFSSDCMLPLGGTIADGASKTLYTAEMHANCVSIAQERNCANGILDGTASYKYETCTNGSSCSLDGVTKLHGESHTFYSAAEQLTCASGAQTRTCNNGMFSGTATYNKASCTDCTAVAIGAVCTIANGIYIGTYGSNRIYAALADEPTTLAWKTSNTATSGTTNIGDGKPNTDAMIAAGAADHPAAKSCNDKAPAGTWYLPAVGELNLIWTNKDTINLSARGFVANDYWSSYQYTTDATLAYARRLDIDSGSYTSKTGGRRVRCVRR</sequence>
<gene>
    <name evidence="2" type="ORF">DI626_01335</name>
</gene>
<accession>A0A2W5A601</accession>
<evidence type="ECO:0000313" key="2">
    <source>
        <dbReference type="EMBL" id="PZO88622.1"/>
    </source>
</evidence>
<name>A0A2W5A601_9BACT</name>
<reference evidence="2 3" key="1">
    <citation type="submission" date="2017-08" db="EMBL/GenBank/DDBJ databases">
        <title>Infants hospitalized years apart are colonized by the same room-sourced microbial strains.</title>
        <authorList>
            <person name="Brooks B."/>
            <person name="Olm M.R."/>
            <person name="Firek B.A."/>
            <person name="Baker R."/>
            <person name="Thomas B.C."/>
            <person name="Morowitz M.J."/>
            <person name="Banfield J.F."/>
        </authorList>
    </citation>
    <scope>NUCLEOTIDE SEQUENCE [LARGE SCALE GENOMIC DNA]</scope>
    <source>
        <strain evidence="2">S2_018_000_R2_104</strain>
    </source>
</reference>
<evidence type="ECO:0008006" key="4">
    <source>
        <dbReference type="Google" id="ProtNLM"/>
    </source>
</evidence>